<comment type="similarity">
    <text evidence="1 4">Belongs to the FtsZ family.</text>
</comment>
<dbReference type="GO" id="GO:0043093">
    <property type="term" value="P:FtsZ-dependent cytokinesis"/>
    <property type="evidence" value="ECO:0007669"/>
    <property type="project" value="UniProtKB-UniRule"/>
</dbReference>
<dbReference type="NCBIfam" id="TIGR00065">
    <property type="entry name" value="ftsZ"/>
    <property type="match status" value="1"/>
</dbReference>
<organism evidence="8 11">
    <name type="scientific">Bacteroides ovatus</name>
    <dbReference type="NCBI Taxonomy" id="28116"/>
    <lineage>
        <taxon>Bacteria</taxon>
        <taxon>Pseudomonadati</taxon>
        <taxon>Bacteroidota</taxon>
        <taxon>Bacteroidia</taxon>
        <taxon>Bacteroidales</taxon>
        <taxon>Bacteroidaceae</taxon>
        <taxon>Bacteroides</taxon>
    </lineage>
</organism>
<dbReference type="EMBL" id="JAQNWR010000001">
    <property type="protein sequence ID" value="MDC2406770.1"/>
    <property type="molecule type" value="Genomic_DNA"/>
</dbReference>
<dbReference type="Gene3D" id="3.40.50.1440">
    <property type="entry name" value="Tubulin/FtsZ, GTPase domain"/>
    <property type="match status" value="1"/>
</dbReference>
<name>A0A139LAJ9_BACOV</name>
<evidence type="ECO:0000256" key="5">
    <source>
        <dbReference type="NCBIfam" id="TIGR00065"/>
    </source>
</evidence>
<dbReference type="HAMAP" id="MF_00909">
    <property type="entry name" value="FtsZ"/>
    <property type="match status" value="1"/>
</dbReference>
<dbReference type="SMART" id="SM00864">
    <property type="entry name" value="Tubulin"/>
    <property type="match status" value="1"/>
</dbReference>
<dbReference type="RefSeq" id="WP_060451149.1">
    <property type="nucleotide sequence ID" value="NZ_CAKJZM010000002.1"/>
</dbReference>
<proteinExistence type="inferred from homology"/>
<reference evidence="10" key="2">
    <citation type="submission" date="2022-10" db="EMBL/GenBank/DDBJ databases">
        <title>Human gut microbiome strain richness.</title>
        <authorList>
            <person name="Chen-Liaw A."/>
        </authorList>
    </citation>
    <scope>NUCLEOTIDE SEQUENCE</scope>
    <source>
        <strain evidence="10">F7_m1001271B151109d0_201107</strain>
    </source>
</reference>
<dbReference type="SMART" id="SM00865">
    <property type="entry name" value="Tubulin_C"/>
    <property type="match status" value="1"/>
</dbReference>
<dbReference type="EMBL" id="VWLB01000044">
    <property type="protein sequence ID" value="KAA3924585.1"/>
    <property type="molecule type" value="Genomic_DNA"/>
</dbReference>
<evidence type="ECO:0000313" key="10">
    <source>
        <dbReference type="EMBL" id="MDC2406770.1"/>
    </source>
</evidence>
<feature type="binding site" evidence="4">
    <location>
        <begin position="110"/>
        <end position="112"/>
    </location>
    <ligand>
        <name>GTP</name>
        <dbReference type="ChEBI" id="CHEBI:37565"/>
    </ligand>
</feature>
<dbReference type="InterPro" id="IPR003008">
    <property type="entry name" value="Tubulin_FtsZ_GTPase"/>
</dbReference>
<gene>
    <name evidence="4 8" type="primary">ftsZ</name>
    <name evidence="9" type="ORF">F3B53_17205</name>
    <name evidence="8" type="ORF">F3F25_21700</name>
    <name evidence="10" type="ORF">PO240_02635</name>
</gene>
<dbReference type="InterPro" id="IPR036525">
    <property type="entry name" value="Tubulin/FtsZ_GTPase_sf"/>
</dbReference>
<keyword evidence="4 8" id="KW-0132">Cell division</keyword>
<dbReference type="CDD" id="cd02201">
    <property type="entry name" value="FtsZ_type1"/>
    <property type="match status" value="1"/>
</dbReference>
<protein>
    <recommendedName>
        <fullName evidence="4 5">Cell division protein FtsZ</fullName>
    </recommendedName>
</protein>
<feature type="binding site" evidence="4">
    <location>
        <position position="141"/>
    </location>
    <ligand>
        <name>GTP</name>
        <dbReference type="ChEBI" id="CHEBI:37565"/>
    </ligand>
</feature>
<dbReference type="InterPro" id="IPR024757">
    <property type="entry name" value="FtsZ_C"/>
</dbReference>
<dbReference type="GO" id="GO:0005525">
    <property type="term" value="F:GTP binding"/>
    <property type="evidence" value="ECO:0007669"/>
    <property type="project" value="UniProtKB-UniRule"/>
</dbReference>
<dbReference type="Pfam" id="PF00091">
    <property type="entry name" value="Tubulin"/>
    <property type="match status" value="1"/>
</dbReference>
<dbReference type="GO" id="GO:0032153">
    <property type="term" value="C:cell division site"/>
    <property type="evidence" value="ECO:0007669"/>
    <property type="project" value="UniProtKB-UniRule"/>
</dbReference>
<comment type="subunit">
    <text evidence="4">Homodimer. Polymerizes to form a dynamic ring structure in a strictly GTP-dependent manner. Interacts directly with several other division proteins.</text>
</comment>
<feature type="binding site" evidence="4">
    <location>
        <begin position="25"/>
        <end position="29"/>
    </location>
    <ligand>
        <name>GTP</name>
        <dbReference type="ChEBI" id="CHEBI:37565"/>
    </ligand>
</feature>
<dbReference type="Pfam" id="PF12327">
    <property type="entry name" value="FtsZ_C"/>
    <property type="match status" value="1"/>
</dbReference>
<dbReference type="AlphaFoldDB" id="A0A139LAJ9"/>
<dbReference type="InterPro" id="IPR000158">
    <property type="entry name" value="Cell_div_FtsZ"/>
</dbReference>
<dbReference type="Proteomes" id="UP000365824">
    <property type="component" value="Unassembled WGS sequence"/>
</dbReference>
<reference evidence="11 12" key="1">
    <citation type="journal article" date="2019" name="Nat. Med.">
        <title>A library of human gut bacterial isolates paired with longitudinal multiomics data enables mechanistic microbiome research.</title>
        <authorList>
            <person name="Poyet M."/>
            <person name="Groussin M."/>
            <person name="Gibbons S.M."/>
            <person name="Avila-Pacheco J."/>
            <person name="Jiang X."/>
            <person name="Kearney S.M."/>
            <person name="Perrotta A.R."/>
            <person name="Berdy B."/>
            <person name="Zhao S."/>
            <person name="Lieberman T.D."/>
            <person name="Swanson P.K."/>
            <person name="Smith M."/>
            <person name="Roesemann S."/>
            <person name="Alexander J.E."/>
            <person name="Rich S.A."/>
            <person name="Livny J."/>
            <person name="Vlamakis H."/>
            <person name="Clish C."/>
            <person name="Bullock K."/>
            <person name="Deik A."/>
            <person name="Scott J."/>
            <person name="Pierce K.A."/>
            <person name="Xavier R.J."/>
            <person name="Alm E.J."/>
        </authorList>
    </citation>
    <scope>NUCLEOTIDE SEQUENCE [LARGE SCALE GENOMIC DNA]</scope>
    <source>
        <strain evidence="8 11">BIOML-A160</strain>
        <strain evidence="9 12">BIOML-A2</strain>
    </source>
</reference>
<keyword evidence="3 4" id="KW-0342">GTP-binding</keyword>
<dbReference type="GO" id="GO:0051258">
    <property type="term" value="P:protein polymerization"/>
    <property type="evidence" value="ECO:0007669"/>
    <property type="project" value="UniProtKB-UniRule"/>
</dbReference>
<dbReference type="PANTHER" id="PTHR30314:SF3">
    <property type="entry name" value="MITOCHONDRIAL DIVISION PROTEIN FSZA"/>
    <property type="match status" value="1"/>
</dbReference>
<dbReference type="SUPFAM" id="SSF52490">
    <property type="entry name" value="Tubulin nucleotide-binding domain-like"/>
    <property type="match status" value="1"/>
</dbReference>
<keyword evidence="2 4" id="KW-0547">Nucleotide-binding</keyword>
<evidence type="ECO:0000313" key="8">
    <source>
        <dbReference type="EMBL" id="KAA3924585.1"/>
    </source>
</evidence>
<sequence length="407" mass="44324">MDGIIEFDLIKNQASNIIKVIGVGGGGGNAVKNMYSQGIKDVSFAICNTDSQALSRSNVPTKIQLGDTGLGAGGNPEKGRAAAETSIEQIKALFNDTTQMVFITAGMGGGTGTGAAPIIAHIAKEMGILTIGIVTIPFQFEMKPKIVKAIKGVNEMKENVDALLVINNERLREIYADGITTAKEAFCKADDILTTATKSIAEIITIEGTINRDFCDVETIMKDGGSAIMAMGRAKGKYRIQNAILDALNSPLLNDNDIEKAQKLLYIIYSSKENPILINELSELNTFMEELDPNIEVIWGLYDDDSLGEDVKITLIATGFDNKKDSVNAEISDDVRLKSEIEKYYKPTPEPLSKQVQSAIVESNNDTKEEITETQEPITFEETTSHSTKEKLITRLSNIISKLMEDE</sequence>
<evidence type="ECO:0000259" key="7">
    <source>
        <dbReference type="SMART" id="SM00865"/>
    </source>
</evidence>
<dbReference type="InterPro" id="IPR018316">
    <property type="entry name" value="Tubulin/FtsZ_2-layer-sand-dom"/>
</dbReference>
<keyword evidence="4" id="KW-0963">Cytoplasm</keyword>
<dbReference type="Proteomes" id="UP001214017">
    <property type="component" value="Unassembled WGS sequence"/>
</dbReference>
<dbReference type="GO" id="GO:0003924">
    <property type="term" value="F:GTPase activity"/>
    <property type="evidence" value="ECO:0007669"/>
    <property type="project" value="UniProtKB-UniRule"/>
</dbReference>
<evidence type="ECO:0000313" key="12">
    <source>
        <dbReference type="Proteomes" id="UP000375690"/>
    </source>
</evidence>
<feature type="domain" description="Tubulin/FtsZ 2-layer sandwich" evidence="7">
    <location>
        <begin position="210"/>
        <end position="329"/>
    </location>
</feature>
<comment type="function">
    <text evidence="4">Essential cell division protein that forms a contractile ring structure (Z ring) at the future cell division site. The regulation of the ring assembly controls the timing and the location of cell division. One of the functions of the FtsZ ring is to recruit other cell division proteins to the septum to produce a new cell wall between the dividing cells. Binds GTP and shows GTPase activity.</text>
</comment>
<dbReference type="InterPro" id="IPR037103">
    <property type="entry name" value="Tubulin/FtsZ-like_C"/>
</dbReference>
<feature type="domain" description="Tubulin/FtsZ GTPase" evidence="6">
    <location>
        <begin position="17"/>
        <end position="208"/>
    </location>
</feature>
<comment type="caution">
    <text evidence="8">The sequence shown here is derived from an EMBL/GenBank/DDBJ whole genome shotgun (WGS) entry which is preliminary data.</text>
</comment>
<dbReference type="Gene3D" id="3.30.1330.20">
    <property type="entry name" value="Tubulin/FtsZ, C-terminal domain"/>
    <property type="match status" value="1"/>
</dbReference>
<evidence type="ECO:0000313" key="11">
    <source>
        <dbReference type="Proteomes" id="UP000365824"/>
    </source>
</evidence>
<accession>A0A139LAJ9</accession>
<dbReference type="InterPro" id="IPR045061">
    <property type="entry name" value="FtsZ/CetZ"/>
</dbReference>
<feature type="binding site" evidence="4">
    <location>
        <position position="190"/>
    </location>
    <ligand>
        <name>GTP</name>
        <dbReference type="ChEBI" id="CHEBI:37565"/>
    </ligand>
</feature>
<dbReference type="Proteomes" id="UP000375690">
    <property type="component" value="Unassembled WGS sequence"/>
</dbReference>
<evidence type="ECO:0000256" key="1">
    <source>
        <dbReference type="ARBA" id="ARBA00009690"/>
    </source>
</evidence>
<dbReference type="InterPro" id="IPR008280">
    <property type="entry name" value="Tub_FtsZ_C"/>
</dbReference>
<feature type="binding site" evidence="4">
    <location>
        <position position="145"/>
    </location>
    <ligand>
        <name>GTP</name>
        <dbReference type="ChEBI" id="CHEBI:37565"/>
    </ligand>
</feature>
<dbReference type="SUPFAM" id="SSF55307">
    <property type="entry name" value="Tubulin C-terminal domain-like"/>
    <property type="match status" value="1"/>
</dbReference>
<evidence type="ECO:0000256" key="3">
    <source>
        <dbReference type="ARBA" id="ARBA00023134"/>
    </source>
</evidence>
<keyword evidence="4" id="KW-0131">Cell cycle</keyword>
<evidence type="ECO:0000259" key="6">
    <source>
        <dbReference type="SMART" id="SM00864"/>
    </source>
</evidence>
<evidence type="ECO:0000256" key="2">
    <source>
        <dbReference type="ARBA" id="ARBA00022741"/>
    </source>
</evidence>
<dbReference type="GO" id="GO:0000917">
    <property type="term" value="P:division septum assembly"/>
    <property type="evidence" value="ECO:0007669"/>
    <property type="project" value="UniProtKB-KW"/>
</dbReference>
<comment type="subcellular location">
    <subcellularLocation>
        <location evidence="4">Cytoplasm</location>
    </subcellularLocation>
    <text evidence="4">Assembles at midcell at the inner surface of the cytoplasmic membrane.</text>
</comment>
<dbReference type="PRINTS" id="PR00423">
    <property type="entry name" value="CELLDVISFTSZ"/>
</dbReference>
<dbReference type="PANTHER" id="PTHR30314">
    <property type="entry name" value="CELL DIVISION PROTEIN FTSZ-RELATED"/>
    <property type="match status" value="1"/>
</dbReference>
<keyword evidence="4" id="KW-0717">Septation</keyword>
<evidence type="ECO:0000313" key="9">
    <source>
        <dbReference type="EMBL" id="KAB1324357.1"/>
    </source>
</evidence>
<dbReference type="EMBL" id="VWFC01000022">
    <property type="protein sequence ID" value="KAB1324357.1"/>
    <property type="molecule type" value="Genomic_DNA"/>
</dbReference>
<dbReference type="GO" id="GO:0005737">
    <property type="term" value="C:cytoplasm"/>
    <property type="evidence" value="ECO:0007669"/>
    <property type="project" value="UniProtKB-SubCell"/>
</dbReference>
<evidence type="ECO:0000256" key="4">
    <source>
        <dbReference type="HAMAP-Rule" id="MF_00909"/>
    </source>
</evidence>